<evidence type="ECO:0000256" key="6">
    <source>
        <dbReference type="ARBA" id="ARBA00038035"/>
    </source>
</evidence>
<organism evidence="9 10">
    <name type="scientific">Macrostomum lignano</name>
    <dbReference type="NCBI Taxonomy" id="282301"/>
    <lineage>
        <taxon>Eukaryota</taxon>
        <taxon>Metazoa</taxon>
        <taxon>Spiralia</taxon>
        <taxon>Lophotrochozoa</taxon>
        <taxon>Platyhelminthes</taxon>
        <taxon>Rhabditophora</taxon>
        <taxon>Macrostomorpha</taxon>
        <taxon>Macrostomida</taxon>
        <taxon>Macrostomidae</taxon>
        <taxon>Macrostomum</taxon>
    </lineage>
</organism>
<dbReference type="GO" id="GO:0005524">
    <property type="term" value="F:ATP binding"/>
    <property type="evidence" value="ECO:0007669"/>
    <property type="project" value="UniProtKB-KW"/>
</dbReference>
<dbReference type="GO" id="GO:0051403">
    <property type="term" value="P:stress-activated MAPK cascade"/>
    <property type="evidence" value="ECO:0007669"/>
    <property type="project" value="TreeGrafter"/>
</dbReference>
<evidence type="ECO:0000256" key="4">
    <source>
        <dbReference type="ARBA" id="ARBA00022777"/>
    </source>
</evidence>
<dbReference type="InterPro" id="IPR008271">
    <property type="entry name" value="Ser/Thr_kinase_AS"/>
</dbReference>
<sequence length="382" mass="41737">PNLLQASPAKSARRFGGVKLALPLNFAEAIEAATRAAKLTDTISQSQSLADVAAFSVDGVTMTARATDFDSLDELGSGRFGVVDRVIHRDSGCLFARKRIRLSFDQQEHELQQREISVLKRTVECPFVVYFYGAMFHDGDIHILMELMDASLRQFYLAAYSSAVNMPITNPVLQYIAYSVLKALSYIRSIEVMHRDIKPSNMLINRSGQVKLCDFGVAGILKNSIAKSNVGCQLYVAPERVSISMATEGGLGAGDEPGFTTASDVWSLGISLLELASGAHPYGSWKNPFHQVQHLTEDPPPSLSAEAAAGRFPQELNDFLSCCLAKKAKDRWRLPQLLEHPYVGGVVAMETELRDRTGQFVCSVLDRCDSSSLAAVGVTVKE</sequence>
<evidence type="ECO:0000256" key="3">
    <source>
        <dbReference type="ARBA" id="ARBA00022741"/>
    </source>
</evidence>
<evidence type="ECO:0000259" key="8">
    <source>
        <dbReference type="PROSITE" id="PS50011"/>
    </source>
</evidence>
<dbReference type="SUPFAM" id="SSF56112">
    <property type="entry name" value="Protein kinase-like (PK-like)"/>
    <property type="match status" value="1"/>
</dbReference>
<evidence type="ECO:0000256" key="7">
    <source>
        <dbReference type="ARBA" id="ARBA00038999"/>
    </source>
</evidence>
<dbReference type="Pfam" id="PF00069">
    <property type="entry name" value="Pkinase"/>
    <property type="match status" value="1"/>
</dbReference>
<dbReference type="EC" id="2.7.12.2" evidence="7"/>
<dbReference type="AlphaFoldDB" id="A0A1I8IQ07"/>
<accession>A0A1I8IQ07</accession>
<name>A0A1I8IQ07_9PLAT</name>
<dbReference type="Gene3D" id="1.10.510.10">
    <property type="entry name" value="Transferase(Phosphotransferase) domain 1"/>
    <property type="match status" value="1"/>
</dbReference>
<keyword evidence="9" id="KW-1185">Reference proteome</keyword>
<feature type="domain" description="Protein kinase" evidence="8">
    <location>
        <begin position="69"/>
        <end position="343"/>
    </location>
</feature>
<dbReference type="WBParaSite" id="maker-uti_cns_0015341-snap-gene-0.1-mRNA-1">
    <property type="protein sequence ID" value="maker-uti_cns_0015341-snap-gene-0.1-mRNA-1"/>
    <property type="gene ID" value="maker-uti_cns_0015341-snap-gene-0.1"/>
</dbReference>
<dbReference type="InterPro" id="IPR000719">
    <property type="entry name" value="Prot_kinase_dom"/>
</dbReference>
<proteinExistence type="inferred from homology"/>
<dbReference type="InterPro" id="IPR011009">
    <property type="entry name" value="Kinase-like_dom_sf"/>
</dbReference>
<dbReference type="Proteomes" id="UP000095280">
    <property type="component" value="Unplaced"/>
</dbReference>
<dbReference type="PANTHER" id="PTHR48013:SF11">
    <property type="entry name" value="LICORNE"/>
    <property type="match status" value="1"/>
</dbReference>
<keyword evidence="5" id="KW-0067">ATP-binding</keyword>
<evidence type="ECO:0000313" key="9">
    <source>
        <dbReference type="Proteomes" id="UP000095280"/>
    </source>
</evidence>
<dbReference type="SMART" id="SM00220">
    <property type="entry name" value="S_TKc"/>
    <property type="match status" value="1"/>
</dbReference>
<evidence type="ECO:0000256" key="2">
    <source>
        <dbReference type="ARBA" id="ARBA00022679"/>
    </source>
</evidence>
<evidence type="ECO:0000256" key="1">
    <source>
        <dbReference type="ARBA" id="ARBA00022527"/>
    </source>
</evidence>
<evidence type="ECO:0000256" key="5">
    <source>
        <dbReference type="ARBA" id="ARBA00022840"/>
    </source>
</evidence>
<keyword evidence="3" id="KW-0547">Nucleotide-binding</keyword>
<evidence type="ECO:0000313" key="10">
    <source>
        <dbReference type="WBParaSite" id="maker-uti_cns_0015341-snap-gene-0.1-mRNA-1"/>
    </source>
</evidence>
<comment type="similarity">
    <text evidence="6">Belongs to the protein kinase superfamily. STE Ser/Thr protein kinase family. MAP kinase kinase subfamily.</text>
</comment>
<reference evidence="10" key="1">
    <citation type="submission" date="2016-11" db="UniProtKB">
        <authorList>
            <consortium name="WormBaseParasite"/>
        </authorList>
    </citation>
    <scope>IDENTIFICATION</scope>
</reference>
<protein>
    <recommendedName>
        <fullName evidence="7">mitogen-activated protein kinase kinase</fullName>
        <ecNumber evidence="7">2.7.12.2</ecNumber>
    </recommendedName>
</protein>
<dbReference type="GO" id="GO:0004674">
    <property type="term" value="F:protein serine/threonine kinase activity"/>
    <property type="evidence" value="ECO:0007669"/>
    <property type="project" value="UniProtKB-KW"/>
</dbReference>
<keyword evidence="1" id="KW-0723">Serine/threonine-protein kinase</keyword>
<keyword evidence="4" id="KW-0418">Kinase</keyword>
<dbReference type="PROSITE" id="PS50011">
    <property type="entry name" value="PROTEIN_KINASE_DOM"/>
    <property type="match status" value="1"/>
</dbReference>
<dbReference type="Gene3D" id="3.30.200.20">
    <property type="entry name" value="Phosphorylase Kinase, domain 1"/>
    <property type="match status" value="1"/>
</dbReference>
<dbReference type="GO" id="GO:0004708">
    <property type="term" value="F:MAP kinase kinase activity"/>
    <property type="evidence" value="ECO:0007669"/>
    <property type="project" value="UniProtKB-EC"/>
</dbReference>
<keyword evidence="2" id="KW-0808">Transferase</keyword>
<dbReference type="FunFam" id="3.30.200.20:FF:000040">
    <property type="entry name" value="Dual specificity mitogen-activated protein kinase kinase"/>
    <property type="match status" value="1"/>
</dbReference>
<dbReference type="PANTHER" id="PTHR48013">
    <property type="entry name" value="DUAL SPECIFICITY MITOGEN-ACTIVATED PROTEIN KINASE KINASE 5-RELATED"/>
    <property type="match status" value="1"/>
</dbReference>
<dbReference type="PROSITE" id="PS00108">
    <property type="entry name" value="PROTEIN_KINASE_ST"/>
    <property type="match status" value="1"/>
</dbReference>